<sequence length="157" mass="17954">MRAAYWYQLNNAGEKTTPATGLRQLVDSVTDKEVFMGWGKLLPAYDSYYEFKDLAKYLVAHTGWGFPTELEVCGTYETGKPIRLAPKKVIRLRNECGVNSFVWDFMQSAEDPNIHDRIYEPSMALLQAFTQYRDYVDWEKLETTPGNFAFNPTGAGT</sequence>
<proteinExistence type="predicted"/>
<comment type="caution">
    <text evidence="1">The sequence shown here is derived from an EMBL/GenBank/DDBJ whole genome shotgun (WGS) entry which is preliminary data.</text>
</comment>
<dbReference type="EMBL" id="BKCJ010968827">
    <property type="protein sequence ID" value="GFC56300.1"/>
    <property type="molecule type" value="Genomic_DNA"/>
</dbReference>
<protein>
    <submittedName>
        <fullName evidence="1">Uncharacterized protein</fullName>
    </submittedName>
</protein>
<evidence type="ECO:0000313" key="1">
    <source>
        <dbReference type="EMBL" id="GFC56300.1"/>
    </source>
</evidence>
<dbReference type="AlphaFoldDB" id="A0A699Q1B1"/>
<gene>
    <name evidence="1" type="ORF">Tci_828270</name>
</gene>
<organism evidence="1">
    <name type="scientific">Tanacetum cinerariifolium</name>
    <name type="common">Dalmatian daisy</name>
    <name type="synonym">Chrysanthemum cinerariifolium</name>
    <dbReference type="NCBI Taxonomy" id="118510"/>
    <lineage>
        <taxon>Eukaryota</taxon>
        <taxon>Viridiplantae</taxon>
        <taxon>Streptophyta</taxon>
        <taxon>Embryophyta</taxon>
        <taxon>Tracheophyta</taxon>
        <taxon>Spermatophyta</taxon>
        <taxon>Magnoliopsida</taxon>
        <taxon>eudicotyledons</taxon>
        <taxon>Gunneridae</taxon>
        <taxon>Pentapetalae</taxon>
        <taxon>asterids</taxon>
        <taxon>campanulids</taxon>
        <taxon>Asterales</taxon>
        <taxon>Asteraceae</taxon>
        <taxon>Asteroideae</taxon>
        <taxon>Anthemideae</taxon>
        <taxon>Anthemidinae</taxon>
        <taxon>Tanacetum</taxon>
    </lineage>
</organism>
<accession>A0A699Q1B1</accession>
<name>A0A699Q1B1_TANCI</name>
<reference evidence="1" key="1">
    <citation type="journal article" date="2019" name="Sci. Rep.">
        <title>Draft genome of Tanacetum cinerariifolium, the natural source of mosquito coil.</title>
        <authorList>
            <person name="Yamashiro T."/>
            <person name="Shiraishi A."/>
            <person name="Satake H."/>
            <person name="Nakayama K."/>
        </authorList>
    </citation>
    <scope>NUCLEOTIDE SEQUENCE</scope>
</reference>
<feature type="non-terminal residue" evidence="1">
    <location>
        <position position="157"/>
    </location>
</feature>